<dbReference type="Proteomes" id="UP000078200">
    <property type="component" value="Unassembled WGS sequence"/>
</dbReference>
<evidence type="ECO:0000313" key="3">
    <source>
        <dbReference type="Proteomes" id="UP000078200"/>
    </source>
</evidence>
<dbReference type="EnsemblMetazoa" id="GAUT019130-RA">
    <property type="protein sequence ID" value="GAUT019130-PA"/>
    <property type="gene ID" value="GAUT019130"/>
</dbReference>
<feature type="transmembrane region" description="Helical" evidence="1">
    <location>
        <begin position="33"/>
        <end position="55"/>
    </location>
</feature>
<reference evidence="2" key="1">
    <citation type="submission" date="2020-05" db="UniProtKB">
        <authorList>
            <consortium name="EnsemblMetazoa"/>
        </authorList>
    </citation>
    <scope>IDENTIFICATION</scope>
    <source>
        <strain evidence="2">TTRI</strain>
    </source>
</reference>
<proteinExistence type="predicted"/>
<organism evidence="2 3">
    <name type="scientific">Glossina austeni</name>
    <name type="common">Savannah tsetse fly</name>
    <dbReference type="NCBI Taxonomy" id="7395"/>
    <lineage>
        <taxon>Eukaryota</taxon>
        <taxon>Metazoa</taxon>
        <taxon>Ecdysozoa</taxon>
        <taxon>Arthropoda</taxon>
        <taxon>Hexapoda</taxon>
        <taxon>Insecta</taxon>
        <taxon>Pterygota</taxon>
        <taxon>Neoptera</taxon>
        <taxon>Endopterygota</taxon>
        <taxon>Diptera</taxon>
        <taxon>Brachycera</taxon>
        <taxon>Muscomorpha</taxon>
        <taxon>Hippoboscoidea</taxon>
        <taxon>Glossinidae</taxon>
        <taxon>Glossina</taxon>
    </lineage>
</organism>
<dbReference type="AlphaFoldDB" id="A0A1A9UXQ4"/>
<keyword evidence="1" id="KW-0472">Membrane</keyword>
<protein>
    <submittedName>
        <fullName evidence="2">Uncharacterized protein</fullName>
    </submittedName>
</protein>
<accession>A0A1A9UXQ4</accession>
<keyword evidence="1" id="KW-1133">Transmembrane helix</keyword>
<keyword evidence="1" id="KW-0812">Transmembrane</keyword>
<evidence type="ECO:0000313" key="2">
    <source>
        <dbReference type="EnsemblMetazoa" id="GAUT019130-PA"/>
    </source>
</evidence>
<dbReference type="VEuPathDB" id="VectorBase:GAUT019130"/>
<keyword evidence="3" id="KW-1185">Reference proteome</keyword>
<name>A0A1A9UXQ4_GLOAU</name>
<sequence length="123" mass="14763">MNRYRSEEEGVKDLYYLKVERQIIKISLNYFYLYYYSFYFIVIIICAAFAAIDLVNTASNSTYFRNQHRKDYRNKFRTFRSSCYVCQINQNQLNKAMRIVIKFQVEISQELMKSGPITLVTVV</sequence>
<evidence type="ECO:0000256" key="1">
    <source>
        <dbReference type="SAM" id="Phobius"/>
    </source>
</evidence>